<reference evidence="1" key="1">
    <citation type="submission" date="2014-09" db="EMBL/GenBank/DDBJ databases">
        <authorList>
            <person name="Magalhaes I.L.F."/>
            <person name="Oliveira U."/>
            <person name="Santos F.R."/>
            <person name="Vidigal T.H.D.A."/>
            <person name="Brescovit A.D."/>
            <person name="Santos A.J."/>
        </authorList>
    </citation>
    <scope>NUCLEOTIDE SEQUENCE</scope>
    <source>
        <tissue evidence="1">Shoot tissue taken approximately 20 cm above the soil surface</tissue>
    </source>
</reference>
<evidence type="ECO:0000313" key="1">
    <source>
        <dbReference type="EMBL" id="JAD59874.1"/>
    </source>
</evidence>
<dbReference type="AlphaFoldDB" id="A0A0A9B778"/>
<proteinExistence type="predicted"/>
<protein>
    <submittedName>
        <fullName evidence="1">Uncharacterized protein</fullName>
    </submittedName>
</protein>
<sequence length="44" mass="4761">MMPLKLGVIQADAVPVRARPAQTRLAHVNQVAHGLALLITKTYP</sequence>
<organism evidence="1">
    <name type="scientific">Arundo donax</name>
    <name type="common">Giant reed</name>
    <name type="synonym">Donax arundinaceus</name>
    <dbReference type="NCBI Taxonomy" id="35708"/>
    <lineage>
        <taxon>Eukaryota</taxon>
        <taxon>Viridiplantae</taxon>
        <taxon>Streptophyta</taxon>
        <taxon>Embryophyta</taxon>
        <taxon>Tracheophyta</taxon>
        <taxon>Spermatophyta</taxon>
        <taxon>Magnoliopsida</taxon>
        <taxon>Liliopsida</taxon>
        <taxon>Poales</taxon>
        <taxon>Poaceae</taxon>
        <taxon>PACMAD clade</taxon>
        <taxon>Arundinoideae</taxon>
        <taxon>Arundineae</taxon>
        <taxon>Arundo</taxon>
    </lineage>
</organism>
<reference evidence="1" key="2">
    <citation type="journal article" date="2015" name="Data Brief">
        <title>Shoot transcriptome of the giant reed, Arundo donax.</title>
        <authorList>
            <person name="Barrero R.A."/>
            <person name="Guerrero F.D."/>
            <person name="Moolhuijzen P."/>
            <person name="Goolsby J.A."/>
            <person name="Tidwell J."/>
            <person name="Bellgard S.E."/>
            <person name="Bellgard M.I."/>
        </authorList>
    </citation>
    <scope>NUCLEOTIDE SEQUENCE</scope>
    <source>
        <tissue evidence="1">Shoot tissue taken approximately 20 cm above the soil surface</tissue>
    </source>
</reference>
<accession>A0A0A9B778</accession>
<name>A0A0A9B778_ARUDO</name>
<dbReference type="EMBL" id="GBRH01238021">
    <property type="protein sequence ID" value="JAD59874.1"/>
    <property type="molecule type" value="Transcribed_RNA"/>
</dbReference>